<evidence type="ECO:0000313" key="1">
    <source>
        <dbReference type="EMBL" id="RWQ99777.1"/>
    </source>
</evidence>
<sequence length="123" mass="14040">MGFPVTRSLEVSLTTDTLHDRDVVLTSVSEHDINGTGLDEKVKQSLISRRYLVHDLETAHTVGEKFCYIATDIDNEDPDEEEFYPLPDGSIVTPVQERYTISEELFDGGVVVEAIRRFYRYIL</sequence>
<keyword evidence="2" id="KW-1185">Reference proteome</keyword>
<dbReference type="Proteomes" id="UP000283841">
    <property type="component" value="Unassembled WGS sequence"/>
</dbReference>
<evidence type="ECO:0000313" key="2">
    <source>
        <dbReference type="Proteomes" id="UP000283841"/>
    </source>
</evidence>
<dbReference type="GeneID" id="39601502"/>
<gene>
    <name evidence="1" type="ORF">C8Q69DRAFT_495079</name>
</gene>
<dbReference type="VEuPathDB" id="FungiDB:C8Q69DRAFT_495079"/>
<reference evidence="1 2" key="1">
    <citation type="journal article" date="2018" name="Front. Microbiol.">
        <title>Genomic and genetic insights into a cosmopolitan fungus, Paecilomyces variotii (Eurotiales).</title>
        <authorList>
            <person name="Urquhart A.S."/>
            <person name="Mondo S.J."/>
            <person name="Makela M.R."/>
            <person name="Hane J.K."/>
            <person name="Wiebenga A."/>
            <person name="He G."/>
            <person name="Mihaltcheva S."/>
            <person name="Pangilinan J."/>
            <person name="Lipzen A."/>
            <person name="Barry K."/>
            <person name="de Vries R.P."/>
            <person name="Grigoriev I.V."/>
            <person name="Idnurm A."/>
        </authorList>
    </citation>
    <scope>NUCLEOTIDE SEQUENCE [LARGE SCALE GENOMIC DNA]</scope>
    <source>
        <strain evidence="1 2">CBS 101075</strain>
    </source>
</reference>
<comment type="caution">
    <text evidence="1">The sequence shown here is derived from an EMBL/GenBank/DDBJ whole genome shotgun (WGS) entry which is preliminary data.</text>
</comment>
<dbReference type="InterPro" id="IPR043129">
    <property type="entry name" value="ATPase_NBD"/>
</dbReference>
<protein>
    <submittedName>
        <fullName evidence="1">Uncharacterized protein</fullName>
    </submittedName>
</protein>
<dbReference type="SUPFAM" id="SSF53067">
    <property type="entry name" value="Actin-like ATPase domain"/>
    <property type="match status" value="1"/>
</dbReference>
<organism evidence="1 2">
    <name type="scientific">Byssochlamys spectabilis</name>
    <name type="common">Paecilomyces variotii</name>
    <dbReference type="NCBI Taxonomy" id="264951"/>
    <lineage>
        <taxon>Eukaryota</taxon>
        <taxon>Fungi</taxon>
        <taxon>Dikarya</taxon>
        <taxon>Ascomycota</taxon>
        <taxon>Pezizomycotina</taxon>
        <taxon>Eurotiomycetes</taxon>
        <taxon>Eurotiomycetidae</taxon>
        <taxon>Eurotiales</taxon>
        <taxon>Thermoascaceae</taxon>
        <taxon>Paecilomyces</taxon>
    </lineage>
</organism>
<accession>A0A443I6U9</accession>
<dbReference type="AlphaFoldDB" id="A0A443I6U9"/>
<dbReference type="Gene3D" id="3.90.640.10">
    <property type="entry name" value="Actin, Chain A, domain 4"/>
    <property type="match status" value="1"/>
</dbReference>
<proteinExistence type="predicted"/>
<dbReference type="RefSeq" id="XP_028489422.1">
    <property type="nucleotide sequence ID" value="XM_028632225.1"/>
</dbReference>
<name>A0A443I6U9_BYSSP</name>
<dbReference type="EMBL" id="RCNU01000001">
    <property type="protein sequence ID" value="RWQ99777.1"/>
    <property type="molecule type" value="Genomic_DNA"/>
</dbReference>